<comment type="subcellular location">
    <subcellularLocation>
        <location evidence="1 4">Periplasm</location>
    </subcellularLocation>
</comment>
<dbReference type="STRING" id="1860102.ACCAA_20124"/>
<keyword evidence="4" id="KW-1005">Bacterial flagellum biogenesis</keyword>
<protein>
    <recommendedName>
        <fullName evidence="4">Flagella basal body P-ring formation protein FlgA</fullName>
    </recommendedName>
</protein>
<evidence type="ECO:0000256" key="2">
    <source>
        <dbReference type="ARBA" id="ARBA00022729"/>
    </source>
</evidence>
<keyword evidence="7" id="KW-1185">Reference proteome</keyword>
<dbReference type="Pfam" id="PF13144">
    <property type="entry name" value="ChapFlgA"/>
    <property type="match status" value="1"/>
</dbReference>
<dbReference type="Pfam" id="PF17656">
    <property type="entry name" value="ChapFlgA_N"/>
    <property type="match status" value="1"/>
</dbReference>
<dbReference type="PANTHER" id="PTHR36307">
    <property type="entry name" value="FLAGELLA BASAL BODY P-RING FORMATION PROTEIN FLGA"/>
    <property type="match status" value="1"/>
</dbReference>
<accession>A0A1A8XK43</accession>
<evidence type="ECO:0000313" key="7">
    <source>
        <dbReference type="Proteomes" id="UP000199169"/>
    </source>
</evidence>
<dbReference type="Gene3D" id="3.90.1210.10">
    <property type="entry name" value="Antifreeze-like/N-acetylneuraminic acid synthase C-terminal domain"/>
    <property type="match status" value="1"/>
</dbReference>
<keyword evidence="6" id="KW-0969">Cilium</keyword>
<keyword evidence="6" id="KW-0966">Cell projection</keyword>
<dbReference type="Proteomes" id="UP000199169">
    <property type="component" value="Unassembled WGS sequence"/>
</dbReference>
<proteinExistence type="inferred from homology"/>
<dbReference type="NCBIfam" id="TIGR03170">
    <property type="entry name" value="flgA_cterm"/>
    <property type="match status" value="1"/>
</dbReference>
<dbReference type="SMART" id="SM00858">
    <property type="entry name" value="SAF"/>
    <property type="match status" value="1"/>
</dbReference>
<organism evidence="6 7">
    <name type="scientific">Candidatus Accumulibacter aalborgensis</name>
    <dbReference type="NCBI Taxonomy" id="1860102"/>
    <lineage>
        <taxon>Bacteria</taxon>
        <taxon>Pseudomonadati</taxon>
        <taxon>Pseudomonadota</taxon>
        <taxon>Betaproteobacteria</taxon>
        <taxon>Candidatus Accumulibacter</taxon>
    </lineage>
</organism>
<dbReference type="InterPro" id="IPR017585">
    <property type="entry name" value="SAF_FlgA"/>
</dbReference>
<dbReference type="InterPro" id="IPR013974">
    <property type="entry name" value="SAF"/>
</dbReference>
<dbReference type="InterPro" id="IPR039246">
    <property type="entry name" value="Flagellar_FlgA"/>
</dbReference>
<keyword evidence="2" id="KW-0732">Signal</keyword>
<evidence type="ECO:0000313" key="6">
    <source>
        <dbReference type="EMBL" id="SBT05056.1"/>
    </source>
</evidence>
<evidence type="ECO:0000256" key="4">
    <source>
        <dbReference type="RuleBase" id="RU362063"/>
    </source>
</evidence>
<name>A0A1A8XK43_9PROT</name>
<gene>
    <name evidence="6" type="ORF">ACCAA_20124</name>
</gene>
<evidence type="ECO:0000259" key="5">
    <source>
        <dbReference type="SMART" id="SM00858"/>
    </source>
</evidence>
<feature type="domain" description="SAF" evidence="5">
    <location>
        <begin position="110"/>
        <end position="172"/>
    </location>
</feature>
<dbReference type="EMBL" id="FLQX01000094">
    <property type="protein sequence ID" value="SBT05056.1"/>
    <property type="molecule type" value="Genomic_DNA"/>
</dbReference>
<dbReference type="GO" id="GO:0044780">
    <property type="term" value="P:bacterial-type flagellum assembly"/>
    <property type="evidence" value="ECO:0007669"/>
    <property type="project" value="InterPro"/>
</dbReference>
<dbReference type="CDD" id="cd11614">
    <property type="entry name" value="SAF_CpaB_FlgA_like"/>
    <property type="match status" value="1"/>
</dbReference>
<dbReference type="AlphaFoldDB" id="A0A1A8XK43"/>
<dbReference type="PANTHER" id="PTHR36307:SF1">
    <property type="entry name" value="FLAGELLA BASAL BODY P-RING FORMATION PROTEIN FLGA"/>
    <property type="match status" value="1"/>
</dbReference>
<dbReference type="InterPro" id="IPR041231">
    <property type="entry name" value="FlgA_N"/>
</dbReference>
<comment type="similarity">
    <text evidence="4">Belongs to the FlgA family.</text>
</comment>
<dbReference type="RefSeq" id="WP_186406318.1">
    <property type="nucleotide sequence ID" value="NZ_FLQX01000094.1"/>
</dbReference>
<sequence>MSILYLIDRPDRVLKLLCGLLAAITSGVCAETSLSSTLDQYLRTQTQGLPGQVSYSVGPLDQHAQRAPCSAFEPFLPPGGQLWGRTTVGIRCLAPSAWTVYVAVQVKVSGSYLLTARQLTAGQIVSATDVRTQSGDLGALPASVLTDPAQAVGKTVRNGVAAGQPLRGDLLIAPWAVQQGQSVKLLSSGTGFTVSNEGKALNNATEGQIAQVRTATGQVVSGVARAGGIVEVTY</sequence>
<reference evidence="6 7" key="1">
    <citation type="submission" date="2016-06" db="EMBL/GenBank/DDBJ databases">
        <authorList>
            <person name="Kjaerup R.B."/>
            <person name="Dalgaard T.S."/>
            <person name="Juul-Madsen H.R."/>
        </authorList>
    </citation>
    <scope>NUCLEOTIDE SEQUENCE [LARGE SCALE GENOMIC DNA]</scope>
    <source>
        <strain evidence="6">3</strain>
    </source>
</reference>
<evidence type="ECO:0000256" key="3">
    <source>
        <dbReference type="ARBA" id="ARBA00022764"/>
    </source>
</evidence>
<keyword evidence="6" id="KW-0282">Flagellum</keyword>
<dbReference type="Gene3D" id="2.30.30.760">
    <property type="match status" value="1"/>
</dbReference>
<dbReference type="GO" id="GO:0042597">
    <property type="term" value="C:periplasmic space"/>
    <property type="evidence" value="ECO:0007669"/>
    <property type="project" value="UniProtKB-SubCell"/>
</dbReference>
<keyword evidence="3 4" id="KW-0574">Periplasm</keyword>
<evidence type="ECO:0000256" key="1">
    <source>
        <dbReference type="ARBA" id="ARBA00004418"/>
    </source>
</evidence>
<comment type="function">
    <text evidence="4">Involved in the assembly process of the P-ring formation. It may associate with FlgF on the rod constituting a structure essential for the P-ring assembly or may act as a modulator protein for the P-ring assembly.</text>
</comment>